<dbReference type="SUPFAM" id="SSF111418">
    <property type="entry name" value="Hormone receptor domain"/>
    <property type="match status" value="1"/>
</dbReference>
<dbReference type="Pfam" id="PF02793">
    <property type="entry name" value="HRM"/>
    <property type="match status" value="1"/>
</dbReference>
<protein>
    <recommendedName>
        <fullName evidence="1">G-protein coupled receptors family 2 profile 1 domain-containing protein</fullName>
    </recommendedName>
</protein>
<dbReference type="HOGENOM" id="CLU_1628924_0_0_1"/>
<gene>
    <name evidence="2" type="ORF">CAPTEDRAFT_207548</name>
</gene>
<name>R7V7K5_CAPTE</name>
<dbReference type="STRING" id="283909.R7V7K5"/>
<dbReference type="PROSITE" id="PS00649">
    <property type="entry name" value="G_PROTEIN_RECEP_F2_1"/>
    <property type="match status" value="1"/>
</dbReference>
<evidence type="ECO:0000313" key="4">
    <source>
        <dbReference type="Proteomes" id="UP000014760"/>
    </source>
</evidence>
<dbReference type="Gene3D" id="4.10.1240.10">
    <property type="entry name" value="GPCR, family 2, extracellular hormone receptor domain"/>
    <property type="match status" value="1"/>
</dbReference>
<accession>R7V7K5</accession>
<sequence>MDLCRSREGLFPPPVFNLHACADCYGYLYPSGKPLRSMLGVLVGQIRNVTEVIVPDIRNASRRMLVCSGLNSDECLRWTACCLSADVCCREQLTATRTKDGCPHTWDGFSCWSATPHDRLVEQPCPTLIPHALPTDVVLQVKYD</sequence>
<dbReference type="EMBL" id="AMQN01004705">
    <property type="status" value="NOT_ANNOTATED_CDS"/>
    <property type="molecule type" value="Genomic_DNA"/>
</dbReference>
<keyword evidence="4" id="KW-1185">Reference proteome</keyword>
<reference evidence="4" key="1">
    <citation type="submission" date="2012-12" db="EMBL/GenBank/DDBJ databases">
        <authorList>
            <person name="Hellsten U."/>
            <person name="Grimwood J."/>
            <person name="Chapman J.A."/>
            <person name="Shapiro H."/>
            <person name="Aerts A."/>
            <person name="Otillar R.P."/>
            <person name="Terry A.Y."/>
            <person name="Boore J.L."/>
            <person name="Simakov O."/>
            <person name="Marletaz F."/>
            <person name="Cho S.-J."/>
            <person name="Edsinger-Gonzales E."/>
            <person name="Havlak P."/>
            <person name="Kuo D.-H."/>
            <person name="Larsson T."/>
            <person name="Lv J."/>
            <person name="Arendt D."/>
            <person name="Savage R."/>
            <person name="Osoegawa K."/>
            <person name="de Jong P."/>
            <person name="Lindberg D.R."/>
            <person name="Seaver E.C."/>
            <person name="Weisblat D.A."/>
            <person name="Putnam N.H."/>
            <person name="Grigoriev I.V."/>
            <person name="Rokhsar D.S."/>
        </authorList>
    </citation>
    <scope>NUCLEOTIDE SEQUENCE</scope>
    <source>
        <strain evidence="4">I ESC-2004</strain>
    </source>
</reference>
<organism evidence="2">
    <name type="scientific">Capitella teleta</name>
    <name type="common">Polychaete worm</name>
    <dbReference type="NCBI Taxonomy" id="283909"/>
    <lineage>
        <taxon>Eukaryota</taxon>
        <taxon>Metazoa</taxon>
        <taxon>Spiralia</taxon>
        <taxon>Lophotrochozoa</taxon>
        <taxon>Annelida</taxon>
        <taxon>Polychaeta</taxon>
        <taxon>Sedentaria</taxon>
        <taxon>Scolecida</taxon>
        <taxon>Capitellidae</taxon>
        <taxon>Capitella</taxon>
    </lineage>
</organism>
<dbReference type="GO" id="GO:0004930">
    <property type="term" value="F:G protein-coupled receptor activity"/>
    <property type="evidence" value="ECO:0007669"/>
    <property type="project" value="InterPro"/>
</dbReference>
<dbReference type="InterPro" id="IPR036445">
    <property type="entry name" value="GPCR_2_extracell_dom_sf"/>
</dbReference>
<dbReference type="InterPro" id="IPR017983">
    <property type="entry name" value="GPCR_2_secretin-like_CS"/>
</dbReference>
<dbReference type="EMBL" id="KB294243">
    <property type="protein sequence ID" value="ELU14838.1"/>
    <property type="molecule type" value="Genomic_DNA"/>
</dbReference>
<dbReference type="Proteomes" id="UP000014760">
    <property type="component" value="Unassembled WGS sequence"/>
</dbReference>
<dbReference type="AlphaFoldDB" id="R7V7K5"/>
<proteinExistence type="predicted"/>
<reference evidence="3" key="3">
    <citation type="submission" date="2015-06" db="UniProtKB">
        <authorList>
            <consortium name="EnsemblMetazoa"/>
        </authorList>
    </citation>
    <scope>IDENTIFICATION</scope>
</reference>
<reference evidence="2 4" key="2">
    <citation type="journal article" date="2013" name="Nature">
        <title>Insights into bilaterian evolution from three spiralian genomes.</title>
        <authorList>
            <person name="Simakov O."/>
            <person name="Marletaz F."/>
            <person name="Cho S.J."/>
            <person name="Edsinger-Gonzales E."/>
            <person name="Havlak P."/>
            <person name="Hellsten U."/>
            <person name="Kuo D.H."/>
            <person name="Larsson T."/>
            <person name="Lv J."/>
            <person name="Arendt D."/>
            <person name="Savage R."/>
            <person name="Osoegawa K."/>
            <person name="de Jong P."/>
            <person name="Grimwood J."/>
            <person name="Chapman J.A."/>
            <person name="Shapiro H."/>
            <person name="Aerts A."/>
            <person name="Otillar R.P."/>
            <person name="Terry A.Y."/>
            <person name="Boore J.L."/>
            <person name="Grigoriev I.V."/>
            <person name="Lindberg D.R."/>
            <person name="Seaver E.C."/>
            <person name="Weisblat D.A."/>
            <person name="Putnam N.H."/>
            <person name="Rokhsar D.S."/>
        </authorList>
    </citation>
    <scope>NUCLEOTIDE SEQUENCE</scope>
    <source>
        <strain evidence="2 4">I ESC-2004</strain>
    </source>
</reference>
<dbReference type="GO" id="GO:0016020">
    <property type="term" value="C:membrane"/>
    <property type="evidence" value="ECO:0007669"/>
    <property type="project" value="InterPro"/>
</dbReference>
<dbReference type="OMA" id="HIATHAI"/>
<evidence type="ECO:0000313" key="3">
    <source>
        <dbReference type="EnsemblMetazoa" id="CapteP207548"/>
    </source>
</evidence>
<dbReference type="EnsemblMetazoa" id="CapteT207548">
    <property type="protein sequence ID" value="CapteP207548"/>
    <property type="gene ID" value="CapteG207548"/>
</dbReference>
<evidence type="ECO:0000313" key="2">
    <source>
        <dbReference type="EMBL" id="ELU14838.1"/>
    </source>
</evidence>
<evidence type="ECO:0000259" key="1">
    <source>
        <dbReference type="PROSITE" id="PS50227"/>
    </source>
</evidence>
<dbReference type="InterPro" id="IPR001879">
    <property type="entry name" value="GPCR_2_extracellular_dom"/>
</dbReference>
<dbReference type="PROSITE" id="PS50227">
    <property type="entry name" value="G_PROTEIN_RECEP_F2_3"/>
    <property type="match status" value="1"/>
</dbReference>
<feature type="domain" description="G-protein coupled receptors family 2 profile 1" evidence="1">
    <location>
        <begin position="88"/>
        <end position="144"/>
    </location>
</feature>